<evidence type="ECO:0000313" key="1">
    <source>
        <dbReference type="EMBL" id="UXM05392.1"/>
    </source>
</evidence>
<proteinExistence type="predicted"/>
<organism evidence="1 2">
    <name type="scientific">Salmonella phage F61</name>
    <dbReference type="NCBI Taxonomy" id="2982033"/>
    <lineage>
        <taxon>Viruses</taxon>
        <taxon>Duplodnaviria</taxon>
        <taxon>Heunggongvirae</taxon>
        <taxon>Uroviricota</taxon>
        <taxon>Caudoviricetes</taxon>
        <taxon>Drexlerviridae</taxon>
        <taxon>Tempevirinae</taxon>
        <taxon>Tlsvirus</taxon>
        <taxon>Tlsvirus F61</taxon>
    </lineage>
</organism>
<protein>
    <submittedName>
        <fullName evidence="1">Uncharacterized protein</fullName>
    </submittedName>
</protein>
<evidence type="ECO:0000313" key="2">
    <source>
        <dbReference type="Proteomes" id="UP001063234"/>
    </source>
</evidence>
<dbReference type="EMBL" id="OP292674">
    <property type="protein sequence ID" value="UXM05392.1"/>
    <property type="molecule type" value="Genomic_DNA"/>
</dbReference>
<sequence>MLKVSEINYPITFHFTDSKGSITYNSSDSKGIWRSGVESMFGVDTFVNQHNKLNKDNNPEFDYYYEMAEHVSLPLDSVELMINNASVNVETIYTASIGVTDYRICKIEEMPVGATLKGIQDESGEWDEITFKPVRVEIDGDTITLLSGIAGGYRKGGKKYGAEINIKLGTNVKFS</sequence>
<reference evidence="1" key="1">
    <citation type="submission" date="2022-08" db="EMBL/GenBank/DDBJ databases">
        <authorList>
            <person name="Parra M."/>
            <person name="Bayas-Rea R.D.L.A."/>
            <person name="D'Auria G."/>
            <person name="Reyes M."/>
            <person name="Zapata S."/>
        </authorList>
    </citation>
    <scope>NUCLEOTIDE SEQUENCE</scope>
</reference>
<name>A0A977R8S0_9CAUD</name>
<dbReference type="Proteomes" id="UP001063234">
    <property type="component" value="Segment"/>
</dbReference>
<accession>A0A977R8S0</accession>
<keyword evidence="2" id="KW-1185">Reference proteome</keyword>